<dbReference type="AlphaFoldDB" id="Q2IWA5"/>
<organism evidence="2 3">
    <name type="scientific">Rhodopseudomonas palustris (strain HaA2)</name>
    <dbReference type="NCBI Taxonomy" id="316058"/>
    <lineage>
        <taxon>Bacteria</taxon>
        <taxon>Pseudomonadati</taxon>
        <taxon>Pseudomonadota</taxon>
        <taxon>Alphaproteobacteria</taxon>
        <taxon>Hyphomicrobiales</taxon>
        <taxon>Nitrobacteraceae</taxon>
        <taxon>Rhodopseudomonas</taxon>
    </lineage>
</organism>
<dbReference type="HOGENOM" id="CLU_158569_1_0_5"/>
<dbReference type="Proteomes" id="UP000008809">
    <property type="component" value="Chromosome"/>
</dbReference>
<keyword evidence="3" id="KW-1185">Reference proteome</keyword>
<name>Q2IWA5_RHOP2</name>
<dbReference type="GO" id="GO:0035438">
    <property type="term" value="F:cyclic-di-GMP binding"/>
    <property type="evidence" value="ECO:0007669"/>
    <property type="project" value="InterPro"/>
</dbReference>
<dbReference type="EMBL" id="CP000250">
    <property type="protein sequence ID" value="ABD07505.1"/>
    <property type="molecule type" value="Genomic_DNA"/>
</dbReference>
<gene>
    <name evidence="2" type="ordered locus">RPB_2803</name>
</gene>
<reference evidence="2 3" key="1">
    <citation type="submission" date="2006-01" db="EMBL/GenBank/DDBJ databases">
        <title>Complete sequence of Rhodopseudomonas palustris HaA2.</title>
        <authorList>
            <consortium name="US DOE Joint Genome Institute"/>
            <person name="Copeland A."/>
            <person name="Lucas S."/>
            <person name="Lapidus A."/>
            <person name="Barry K."/>
            <person name="Detter J.C."/>
            <person name="Glavina T."/>
            <person name="Hammon N."/>
            <person name="Israni S."/>
            <person name="Pitluck S."/>
            <person name="Chain P."/>
            <person name="Malfatti S."/>
            <person name="Shin M."/>
            <person name="Vergez L."/>
            <person name="Schmutz J."/>
            <person name="Larimer F."/>
            <person name="Land M."/>
            <person name="Hauser L."/>
            <person name="Pelletier D.A."/>
            <person name="Kyrpides N."/>
            <person name="Anderson I."/>
            <person name="Oda Y."/>
            <person name="Harwood C.S."/>
            <person name="Richardson P."/>
        </authorList>
    </citation>
    <scope>NUCLEOTIDE SEQUENCE [LARGE SCALE GENOMIC DNA]</scope>
    <source>
        <strain evidence="2 3">HaA2</strain>
    </source>
</reference>
<protein>
    <recommendedName>
        <fullName evidence="1">PilZ domain-containing protein</fullName>
    </recommendedName>
</protein>
<dbReference type="Pfam" id="PF07238">
    <property type="entry name" value="PilZ"/>
    <property type="match status" value="1"/>
</dbReference>
<feature type="domain" description="PilZ" evidence="1">
    <location>
        <begin position="21"/>
        <end position="100"/>
    </location>
</feature>
<proteinExistence type="predicted"/>
<evidence type="ECO:0000313" key="2">
    <source>
        <dbReference type="EMBL" id="ABD07505.1"/>
    </source>
</evidence>
<accession>Q2IWA5</accession>
<sequence>MQSGARTSRRAFRRLGLVMTQERRFARVRPSGLVSSSASLIVGPKLPVIPCRMVDYSAGGACIELNADATLPTRFELLHGGTKKKCRMVWKRARRIGVSF</sequence>
<dbReference type="eggNOG" id="ENOG502ZRS9">
    <property type="taxonomic scope" value="Bacteria"/>
</dbReference>
<dbReference type="SUPFAM" id="SSF141371">
    <property type="entry name" value="PilZ domain-like"/>
    <property type="match status" value="1"/>
</dbReference>
<dbReference type="InterPro" id="IPR009875">
    <property type="entry name" value="PilZ_domain"/>
</dbReference>
<dbReference type="KEGG" id="rpb:RPB_2803"/>
<evidence type="ECO:0000259" key="1">
    <source>
        <dbReference type="Pfam" id="PF07238"/>
    </source>
</evidence>
<evidence type="ECO:0000313" key="3">
    <source>
        <dbReference type="Proteomes" id="UP000008809"/>
    </source>
</evidence>